<gene>
    <name evidence="13" type="ORF">C8A04DRAFT_13655</name>
</gene>
<keyword evidence="4 9" id="KW-0812">Transmembrane</keyword>
<protein>
    <submittedName>
        <fullName evidence="13">Sphingosine N-acyltransferase LAG1</fullName>
    </submittedName>
</protein>
<accession>A0AAN6UZV1</accession>
<dbReference type="GeneID" id="87814412"/>
<evidence type="ECO:0000313" key="14">
    <source>
        <dbReference type="Proteomes" id="UP001302676"/>
    </source>
</evidence>
<evidence type="ECO:0000256" key="6">
    <source>
        <dbReference type="ARBA" id="ARBA00022989"/>
    </source>
</evidence>
<dbReference type="InterPro" id="IPR016439">
    <property type="entry name" value="Lag1/Lac1-like"/>
</dbReference>
<evidence type="ECO:0000256" key="7">
    <source>
        <dbReference type="ARBA" id="ARBA00023136"/>
    </source>
</evidence>
<sequence length="398" mass="45651">MPSTEALSLVRPATPSKQAAAANGGAHRRTVPSKLRHSESTSTTVKNVRPGSSPRGRKVSGRRRQPNSNSRTGLLRRTWVFPLALVLSFVTLYAINPTQSNVIRPFLFLSYQSDSRPDQYGKGRLDFAFVGFYTVFLTFTREFIMQEILRPLARLGGIHSRAKQARFMEQMYTACYFMFAGPLGLYTMHQTPGLWYFNTRGMHEGYPHVAHSAVFKFYYLFQAAYWVQQAVVMLLGQEKPRKDFRELVAHHVLTITLIFLSYRYHFTYIGIFIYITHDVSDLLLAISKSLNYLSHPLQSYTFALCIAGWVYLRHYLNLRVMYSLATEYAAIQPFGAISWEREEFKSPMSQWGTFGLLVGLQFLNVFWLGCLVRAAYRFVVLGVAKDDREDGEEEVEGK</sequence>
<dbReference type="AlphaFoldDB" id="A0AAN6UZV1"/>
<evidence type="ECO:0000256" key="2">
    <source>
        <dbReference type="ARBA" id="ARBA00009808"/>
    </source>
</evidence>
<evidence type="ECO:0000259" key="12">
    <source>
        <dbReference type="PROSITE" id="PS50922"/>
    </source>
</evidence>
<feature type="compositionally biased region" description="Basic residues" evidence="10">
    <location>
        <begin position="55"/>
        <end position="65"/>
    </location>
</feature>
<feature type="transmembrane region" description="Helical" evidence="11">
    <location>
        <begin position="351"/>
        <end position="376"/>
    </location>
</feature>
<comment type="subcellular location">
    <subcellularLocation>
        <location evidence="1">Endoplasmic reticulum membrane</location>
        <topology evidence="1">Multi-pass membrane protein</topology>
    </subcellularLocation>
</comment>
<keyword evidence="8" id="KW-0325">Glycoprotein</keyword>
<dbReference type="GO" id="GO:0050291">
    <property type="term" value="F:sphingosine N-acyltransferase activity"/>
    <property type="evidence" value="ECO:0007669"/>
    <property type="project" value="InterPro"/>
</dbReference>
<evidence type="ECO:0000256" key="11">
    <source>
        <dbReference type="SAM" id="Phobius"/>
    </source>
</evidence>
<evidence type="ECO:0000256" key="3">
    <source>
        <dbReference type="ARBA" id="ARBA00022679"/>
    </source>
</evidence>
<name>A0AAN6UZV1_9PEZI</name>
<feature type="transmembrane region" description="Helical" evidence="11">
    <location>
        <begin position="248"/>
        <end position="275"/>
    </location>
</feature>
<keyword evidence="5" id="KW-0256">Endoplasmic reticulum</keyword>
<feature type="region of interest" description="Disordered" evidence="10">
    <location>
        <begin position="1"/>
        <end position="71"/>
    </location>
</feature>
<evidence type="ECO:0000256" key="5">
    <source>
        <dbReference type="ARBA" id="ARBA00022824"/>
    </source>
</evidence>
<evidence type="ECO:0000256" key="1">
    <source>
        <dbReference type="ARBA" id="ARBA00004477"/>
    </source>
</evidence>
<dbReference type="Pfam" id="PF03798">
    <property type="entry name" value="TRAM_LAG1_CLN8"/>
    <property type="match status" value="1"/>
</dbReference>
<dbReference type="RefSeq" id="XP_062635290.1">
    <property type="nucleotide sequence ID" value="XM_062777799.1"/>
</dbReference>
<feature type="transmembrane region" description="Helical" evidence="11">
    <location>
        <begin position="127"/>
        <end position="144"/>
    </location>
</feature>
<feature type="transmembrane region" description="Helical" evidence="11">
    <location>
        <begin position="217"/>
        <end position="236"/>
    </location>
</feature>
<keyword evidence="14" id="KW-1185">Reference proteome</keyword>
<dbReference type="PANTHER" id="PTHR12560:SF11">
    <property type="entry name" value="CERAMIDE SYNTHASE LAC1-RELATED"/>
    <property type="match status" value="1"/>
</dbReference>
<reference evidence="13" key="1">
    <citation type="journal article" date="2023" name="Mol. Phylogenet. Evol.">
        <title>Genome-scale phylogeny and comparative genomics of the fungal order Sordariales.</title>
        <authorList>
            <person name="Hensen N."/>
            <person name="Bonometti L."/>
            <person name="Westerberg I."/>
            <person name="Brannstrom I.O."/>
            <person name="Guillou S."/>
            <person name="Cros-Aarteil S."/>
            <person name="Calhoun S."/>
            <person name="Haridas S."/>
            <person name="Kuo A."/>
            <person name="Mondo S."/>
            <person name="Pangilinan J."/>
            <person name="Riley R."/>
            <person name="LaButti K."/>
            <person name="Andreopoulos B."/>
            <person name="Lipzen A."/>
            <person name="Chen C."/>
            <person name="Yan M."/>
            <person name="Daum C."/>
            <person name="Ng V."/>
            <person name="Clum A."/>
            <person name="Steindorff A."/>
            <person name="Ohm R.A."/>
            <person name="Martin F."/>
            <person name="Silar P."/>
            <person name="Natvig D.O."/>
            <person name="Lalanne C."/>
            <person name="Gautier V."/>
            <person name="Ament-Velasquez S.L."/>
            <person name="Kruys A."/>
            <person name="Hutchinson M.I."/>
            <person name="Powell A.J."/>
            <person name="Barry K."/>
            <person name="Miller A.N."/>
            <person name="Grigoriev I.V."/>
            <person name="Debuchy R."/>
            <person name="Gladieux P."/>
            <person name="Hiltunen Thoren M."/>
            <person name="Johannesson H."/>
        </authorList>
    </citation>
    <scope>NUCLEOTIDE SEQUENCE</scope>
    <source>
        <strain evidence="13">CBS 141.50</strain>
    </source>
</reference>
<keyword evidence="7 9" id="KW-0472">Membrane</keyword>
<dbReference type="EMBL" id="MU853604">
    <property type="protein sequence ID" value="KAK4141919.1"/>
    <property type="molecule type" value="Genomic_DNA"/>
</dbReference>
<evidence type="ECO:0000256" key="10">
    <source>
        <dbReference type="SAM" id="MobiDB-lite"/>
    </source>
</evidence>
<feature type="compositionally biased region" description="Basic residues" evidence="10">
    <location>
        <begin position="26"/>
        <end position="35"/>
    </location>
</feature>
<comment type="similarity">
    <text evidence="2">Belongs to the sphingosine N-acyltransferase family.</text>
</comment>
<dbReference type="PIRSF" id="PIRSF005225">
    <property type="entry name" value="LAG1_LAC1"/>
    <property type="match status" value="1"/>
</dbReference>
<comment type="caution">
    <text evidence="13">The sequence shown here is derived from an EMBL/GenBank/DDBJ whole genome shotgun (WGS) entry which is preliminary data.</text>
</comment>
<proteinExistence type="inferred from homology"/>
<organism evidence="13 14">
    <name type="scientific">Dichotomopilus funicola</name>
    <dbReference type="NCBI Taxonomy" id="1934379"/>
    <lineage>
        <taxon>Eukaryota</taxon>
        <taxon>Fungi</taxon>
        <taxon>Dikarya</taxon>
        <taxon>Ascomycota</taxon>
        <taxon>Pezizomycotina</taxon>
        <taxon>Sordariomycetes</taxon>
        <taxon>Sordariomycetidae</taxon>
        <taxon>Sordariales</taxon>
        <taxon>Chaetomiaceae</taxon>
        <taxon>Dichotomopilus</taxon>
    </lineage>
</organism>
<feature type="transmembrane region" description="Helical" evidence="11">
    <location>
        <begin position="74"/>
        <end position="95"/>
    </location>
</feature>
<feature type="transmembrane region" description="Helical" evidence="11">
    <location>
        <begin position="295"/>
        <end position="312"/>
    </location>
</feature>
<dbReference type="PANTHER" id="PTHR12560">
    <property type="entry name" value="LONGEVITY ASSURANCE FACTOR 1 LAG1"/>
    <property type="match status" value="1"/>
</dbReference>
<evidence type="ECO:0000256" key="8">
    <source>
        <dbReference type="ARBA" id="ARBA00023180"/>
    </source>
</evidence>
<dbReference type="PROSITE" id="PS50922">
    <property type="entry name" value="TLC"/>
    <property type="match status" value="1"/>
</dbReference>
<dbReference type="InterPro" id="IPR006634">
    <property type="entry name" value="TLC-dom"/>
</dbReference>
<evidence type="ECO:0000256" key="4">
    <source>
        <dbReference type="ARBA" id="ARBA00022692"/>
    </source>
</evidence>
<dbReference type="Proteomes" id="UP001302676">
    <property type="component" value="Unassembled WGS sequence"/>
</dbReference>
<feature type="domain" description="TLC" evidence="12">
    <location>
        <begin position="162"/>
        <end position="380"/>
    </location>
</feature>
<feature type="transmembrane region" description="Helical" evidence="11">
    <location>
        <begin position="171"/>
        <end position="197"/>
    </location>
</feature>
<dbReference type="GO" id="GO:0005789">
    <property type="term" value="C:endoplasmic reticulum membrane"/>
    <property type="evidence" value="ECO:0007669"/>
    <property type="project" value="UniProtKB-SubCell"/>
</dbReference>
<dbReference type="GO" id="GO:0046513">
    <property type="term" value="P:ceramide biosynthetic process"/>
    <property type="evidence" value="ECO:0007669"/>
    <property type="project" value="InterPro"/>
</dbReference>
<dbReference type="SMART" id="SM00724">
    <property type="entry name" value="TLC"/>
    <property type="match status" value="1"/>
</dbReference>
<reference evidence="13" key="2">
    <citation type="submission" date="2023-05" db="EMBL/GenBank/DDBJ databases">
        <authorList>
            <consortium name="Lawrence Berkeley National Laboratory"/>
            <person name="Steindorff A."/>
            <person name="Hensen N."/>
            <person name="Bonometti L."/>
            <person name="Westerberg I."/>
            <person name="Brannstrom I.O."/>
            <person name="Guillou S."/>
            <person name="Cros-Aarteil S."/>
            <person name="Calhoun S."/>
            <person name="Haridas S."/>
            <person name="Kuo A."/>
            <person name="Mondo S."/>
            <person name="Pangilinan J."/>
            <person name="Riley R."/>
            <person name="Labutti K."/>
            <person name="Andreopoulos B."/>
            <person name="Lipzen A."/>
            <person name="Chen C."/>
            <person name="Yanf M."/>
            <person name="Daum C."/>
            <person name="Ng V."/>
            <person name="Clum A."/>
            <person name="Ohm R."/>
            <person name="Martin F."/>
            <person name="Silar P."/>
            <person name="Natvig D."/>
            <person name="Lalanne C."/>
            <person name="Gautier V."/>
            <person name="Ament-Velasquez S.L."/>
            <person name="Kruys A."/>
            <person name="Hutchinson M.I."/>
            <person name="Powell A.J."/>
            <person name="Barry K."/>
            <person name="Miller A.N."/>
            <person name="Grigoriev I.V."/>
            <person name="Debuchy R."/>
            <person name="Gladieux P."/>
            <person name="Thoren M.H."/>
            <person name="Johannesson H."/>
        </authorList>
    </citation>
    <scope>NUCLEOTIDE SEQUENCE</scope>
    <source>
        <strain evidence="13">CBS 141.50</strain>
    </source>
</reference>
<evidence type="ECO:0000256" key="9">
    <source>
        <dbReference type="PROSITE-ProRule" id="PRU00205"/>
    </source>
</evidence>
<keyword evidence="6 11" id="KW-1133">Transmembrane helix</keyword>
<evidence type="ECO:0000313" key="13">
    <source>
        <dbReference type="EMBL" id="KAK4141919.1"/>
    </source>
</evidence>
<keyword evidence="3" id="KW-0808">Transferase</keyword>